<dbReference type="SUPFAM" id="SSF51735">
    <property type="entry name" value="NAD(P)-binding Rossmann-fold domains"/>
    <property type="match status" value="1"/>
</dbReference>
<gene>
    <name evidence="3" type="primary">fabG_9</name>
    <name evidence="3" type="ORF">KPC_3090</name>
</gene>
<keyword evidence="4" id="KW-1185">Reference proteome</keyword>
<dbReference type="OrthoDB" id="9803333at2"/>
<accession>A0A2U3N2M3</accession>
<dbReference type="EMBL" id="OOGT01000189">
    <property type="protein sequence ID" value="SPL71912.1"/>
    <property type="molecule type" value="Genomic_DNA"/>
</dbReference>
<dbReference type="Pfam" id="PF13561">
    <property type="entry name" value="adh_short_C2"/>
    <property type="match status" value="1"/>
</dbReference>
<dbReference type="InterPro" id="IPR002347">
    <property type="entry name" value="SDR_fam"/>
</dbReference>
<reference evidence="4" key="1">
    <citation type="submission" date="2018-03" db="EMBL/GenBank/DDBJ databases">
        <authorList>
            <person name="Blom J."/>
        </authorList>
    </citation>
    <scope>NUCLEOTIDE SEQUENCE [LARGE SCALE GENOMIC DNA]</scope>
    <source>
        <strain evidence="4">KPC-SM-21</strain>
    </source>
</reference>
<protein>
    <submittedName>
        <fullName evidence="3">3-oxoacyl-[acyl-carrier-protein] reductase FabG</fullName>
        <ecNumber evidence="3">1.1.1.100</ecNumber>
    </submittedName>
</protein>
<dbReference type="FunFam" id="3.40.50.720:FF:000173">
    <property type="entry name" value="3-oxoacyl-[acyl-carrier protein] reductase"/>
    <property type="match status" value="1"/>
</dbReference>
<evidence type="ECO:0000256" key="2">
    <source>
        <dbReference type="ARBA" id="ARBA00023002"/>
    </source>
</evidence>
<dbReference type="RefSeq" id="WP_121975322.1">
    <property type="nucleotide sequence ID" value="NZ_OOGT01000189.1"/>
</dbReference>
<dbReference type="CDD" id="cd05233">
    <property type="entry name" value="SDR_c"/>
    <property type="match status" value="1"/>
</dbReference>
<sequence length="239" mass="25652">MTQKYVLVTGATKGIGKAICTLLDAQGFHPIGIARHTENIKFSGTLFPCDLSDIAKTETVLKQISSNYEIYGIVNNAGIASPQALGEIQLDVLQQVLDLNVRTAIQVTQHFTQQLKNQQNGRIINICSRAIYGSLDRTAYSAAKSALVGCTRTWALELAEYGITSNAVAPGPIETELFRKNRPVGSDAEAKILNTIPMHKLGTPEDVAYLVNFLLSEQAGYITGQVISVDGGGSIAGRS</sequence>
<name>A0A2U3N2M3_9GAMM</name>
<dbReference type="NCBIfam" id="NF005753">
    <property type="entry name" value="PRK07577.1"/>
    <property type="match status" value="1"/>
</dbReference>
<dbReference type="PANTHER" id="PTHR42879:SF2">
    <property type="entry name" value="3-OXOACYL-[ACYL-CARRIER-PROTEIN] REDUCTASE FABG"/>
    <property type="match status" value="1"/>
</dbReference>
<dbReference type="Gene3D" id="3.40.50.720">
    <property type="entry name" value="NAD(P)-binding Rossmann-like Domain"/>
    <property type="match status" value="1"/>
</dbReference>
<keyword evidence="2 3" id="KW-0560">Oxidoreductase</keyword>
<comment type="similarity">
    <text evidence="1">Belongs to the short-chain dehydrogenases/reductases (SDR) family.</text>
</comment>
<proteinExistence type="inferred from homology"/>
<dbReference type="PRINTS" id="PR00081">
    <property type="entry name" value="GDHRDH"/>
</dbReference>
<dbReference type="Proteomes" id="UP000245974">
    <property type="component" value="Unassembled WGS sequence"/>
</dbReference>
<dbReference type="GO" id="GO:0004316">
    <property type="term" value="F:3-oxoacyl-[acyl-carrier-protein] reductase (NADPH) activity"/>
    <property type="evidence" value="ECO:0007669"/>
    <property type="project" value="UniProtKB-EC"/>
</dbReference>
<dbReference type="PANTHER" id="PTHR42879">
    <property type="entry name" value="3-OXOACYL-(ACYL-CARRIER-PROTEIN) REDUCTASE"/>
    <property type="match status" value="1"/>
</dbReference>
<evidence type="ECO:0000313" key="4">
    <source>
        <dbReference type="Proteomes" id="UP000245974"/>
    </source>
</evidence>
<dbReference type="InParanoid" id="A0A2U3N2M3"/>
<organism evidence="3 4">
    <name type="scientific">Acinetobacter stercoris</name>
    <dbReference type="NCBI Taxonomy" id="2126983"/>
    <lineage>
        <taxon>Bacteria</taxon>
        <taxon>Pseudomonadati</taxon>
        <taxon>Pseudomonadota</taxon>
        <taxon>Gammaproteobacteria</taxon>
        <taxon>Moraxellales</taxon>
        <taxon>Moraxellaceae</taxon>
        <taxon>Acinetobacter</taxon>
    </lineage>
</organism>
<dbReference type="InterPro" id="IPR036291">
    <property type="entry name" value="NAD(P)-bd_dom_sf"/>
</dbReference>
<dbReference type="EC" id="1.1.1.100" evidence="3"/>
<dbReference type="InterPro" id="IPR050259">
    <property type="entry name" value="SDR"/>
</dbReference>
<evidence type="ECO:0000313" key="3">
    <source>
        <dbReference type="EMBL" id="SPL71912.1"/>
    </source>
</evidence>
<dbReference type="PRINTS" id="PR00080">
    <property type="entry name" value="SDRFAMILY"/>
</dbReference>
<dbReference type="AlphaFoldDB" id="A0A2U3N2M3"/>
<evidence type="ECO:0000256" key="1">
    <source>
        <dbReference type="ARBA" id="ARBA00006484"/>
    </source>
</evidence>